<dbReference type="InterPro" id="IPR022628">
    <property type="entry name" value="S-AdoMet_synt_N"/>
</dbReference>
<evidence type="ECO:0000259" key="13">
    <source>
        <dbReference type="Pfam" id="PF00438"/>
    </source>
</evidence>
<dbReference type="InterPro" id="IPR022631">
    <property type="entry name" value="ADOMET_SYNTHASE_CS"/>
</dbReference>
<keyword evidence="9 10" id="KW-0630">Potassium</keyword>
<dbReference type="Pfam" id="PF02773">
    <property type="entry name" value="S-AdoMet_synt_C"/>
    <property type="match status" value="1"/>
</dbReference>
<dbReference type="PIRSF" id="PIRSF000497">
    <property type="entry name" value="MAT"/>
    <property type="match status" value="1"/>
</dbReference>
<accession>A0A2I6S3N3</accession>
<dbReference type="InterPro" id="IPR002133">
    <property type="entry name" value="S-AdoMet_synthetase"/>
</dbReference>
<gene>
    <name evidence="10" type="primary">metK</name>
    <name evidence="16" type="ORF">C0099_02290</name>
</gene>
<name>A0A2I6S3N3_9RHOO</name>
<comment type="subunit">
    <text evidence="10">Homotetramer; dimer of dimers.</text>
</comment>
<evidence type="ECO:0000256" key="7">
    <source>
        <dbReference type="ARBA" id="ARBA00022840"/>
    </source>
</evidence>
<dbReference type="Pfam" id="PF02772">
    <property type="entry name" value="S-AdoMet_synt_M"/>
    <property type="match status" value="1"/>
</dbReference>
<dbReference type="UniPathway" id="UPA00315">
    <property type="reaction ID" value="UER00080"/>
</dbReference>
<feature type="binding site" description="in other chain" evidence="10">
    <location>
        <position position="57"/>
    </location>
    <ligand>
        <name>L-methionine</name>
        <dbReference type="ChEBI" id="CHEBI:57844"/>
        <note>ligand shared between two neighboring subunits</note>
    </ligand>
</feature>
<evidence type="ECO:0000256" key="1">
    <source>
        <dbReference type="ARBA" id="ARBA00005224"/>
    </source>
</evidence>
<feature type="binding site" evidence="10">
    <location>
        <position position="242"/>
    </location>
    <ligand>
        <name>L-methionine</name>
        <dbReference type="ChEBI" id="CHEBI:57844"/>
        <note>ligand shared between two neighboring subunits</note>
    </ligand>
</feature>
<dbReference type="GO" id="GO:0000287">
    <property type="term" value="F:magnesium ion binding"/>
    <property type="evidence" value="ECO:0007669"/>
    <property type="project" value="UniProtKB-UniRule"/>
</dbReference>
<proteinExistence type="inferred from homology"/>
<dbReference type="EMBL" id="CP025682">
    <property type="protein sequence ID" value="AUN93871.1"/>
    <property type="molecule type" value="Genomic_DNA"/>
</dbReference>
<dbReference type="AlphaFoldDB" id="A0A2I6S3N3"/>
<evidence type="ECO:0000256" key="8">
    <source>
        <dbReference type="ARBA" id="ARBA00022842"/>
    </source>
</evidence>
<comment type="subcellular location">
    <subcellularLocation>
        <location evidence="10 11">Cytoplasm</location>
    </subcellularLocation>
</comment>
<evidence type="ECO:0000256" key="9">
    <source>
        <dbReference type="ARBA" id="ARBA00022958"/>
    </source>
</evidence>
<keyword evidence="6 10" id="KW-0547">Nucleotide-binding</keyword>
<keyword evidence="7 10" id="KW-0067">ATP-binding</keyword>
<keyword evidence="10" id="KW-0963">Cytoplasm</keyword>
<comment type="pathway">
    <text evidence="1 10">Amino-acid biosynthesis; S-adenosyl-L-methionine biosynthesis; S-adenosyl-L-methionine from L-methionine: step 1/1.</text>
</comment>
<evidence type="ECO:0000256" key="5">
    <source>
        <dbReference type="ARBA" id="ARBA00022723"/>
    </source>
</evidence>
<keyword evidence="17" id="KW-1185">Reference proteome</keyword>
<dbReference type="PROSITE" id="PS00376">
    <property type="entry name" value="ADOMET_SYNTHASE_1"/>
    <property type="match status" value="1"/>
</dbReference>
<evidence type="ECO:0000256" key="3">
    <source>
        <dbReference type="ARBA" id="ARBA00022563"/>
    </source>
</evidence>
<feature type="binding site" evidence="10">
    <location>
        <position position="44"/>
    </location>
    <ligand>
        <name>K(+)</name>
        <dbReference type="ChEBI" id="CHEBI:29103"/>
    </ligand>
</feature>
<dbReference type="GO" id="GO:0005737">
    <property type="term" value="C:cytoplasm"/>
    <property type="evidence" value="ECO:0007669"/>
    <property type="project" value="UniProtKB-SubCell"/>
</dbReference>
<evidence type="ECO:0000256" key="10">
    <source>
        <dbReference type="HAMAP-Rule" id="MF_00086"/>
    </source>
</evidence>
<dbReference type="GO" id="GO:0006556">
    <property type="term" value="P:S-adenosylmethionine biosynthetic process"/>
    <property type="evidence" value="ECO:0007669"/>
    <property type="project" value="UniProtKB-UniRule"/>
</dbReference>
<dbReference type="InterPro" id="IPR022629">
    <property type="entry name" value="S-AdoMet_synt_central"/>
</dbReference>
<feature type="binding site" description="in other chain" evidence="10">
    <location>
        <position position="16"/>
    </location>
    <ligand>
        <name>ATP</name>
        <dbReference type="ChEBI" id="CHEBI:30616"/>
        <note>ligand shared between two neighboring subunits</note>
    </ligand>
</feature>
<dbReference type="Pfam" id="PF00438">
    <property type="entry name" value="S-AdoMet_synt_N"/>
    <property type="match status" value="1"/>
</dbReference>
<comment type="catalytic activity">
    <reaction evidence="10">
        <text>L-methionine + ATP + H2O = S-adenosyl-L-methionine + phosphate + diphosphate</text>
        <dbReference type="Rhea" id="RHEA:21080"/>
        <dbReference type="ChEBI" id="CHEBI:15377"/>
        <dbReference type="ChEBI" id="CHEBI:30616"/>
        <dbReference type="ChEBI" id="CHEBI:33019"/>
        <dbReference type="ChEBI" id="CHEBI:43474"/>
        <dbReference type="ChEBI" id="CHEBI:57844"/>
        <dbReference type="ChEBI" id="CHEBI:59789"/>
        <dbReference type="EC" id="2.5.1.6"/>
    </reaction>
</comment>
<evidence type="ECO:0000256" key="6">
    <source>
        <dbReference type="ARBA" id="ARBA00022741"/>
    </source>
</evidence>
<dbReference type="KEGG" id="atw:C0099_02290"/>
<evidence type="ECO:0000259" key="15">
    <source>
        <dbReference type="Pfam" id="PF02773"/>
    </source>
</evidence>
<comment type="cofactor">
    <cofactor evidence="10">
        <name>Mg(2+)</name>
        <dbReference type="ChEBI" id="CHEBI:18420"/>
    </cofactor>
    <text evidence="10">Binds 2 divalent ions per subunit.</text>
</comment>
<comment type="cofactor">
    <cofactor evidence="10">
        <name>K(+)</name>
        <dbReference type="ChEBI" id="CHEBI:29103"/>
    </cofactor>
    <text evidence="10">Binds 1 potassium ion per subunit.</text>
</comment>
<dbReference type="InterPro" id="IPR022636">
    <property type="entry name" value="S-AdoMet_synthetase_sfam"/>
</dbReference>
<dbReference type="FunFam" id="3.30.300.10:FF:000003">
    <property type="entry name" value="S-adenosylmethionine synthase"/>
    <property type="match status" value="1"/>
</dbReference>
<feature type="domain" description="S-adenosylmethionine synthetase N-terminal" evidence="13">
    <location>
        <begin position="5"/>
        <end position="102"/>
    </location>
</feature>
<evidence type="ECO:0000313" key="17">
    <source>
        <dbReference type="Proteomes" id="UP000242205"/>
    </source>
</evidence>
<dbReference type="CDD" id="cd18079">
    <property type="entry name" value="S-AdoMet_synt"/>
    <property type="match status" value="1"/>
</dbReference>
<feature type="region of interest" description="Flexible loop" evidence="10">
    <location>
        <begin position="100"/>
        <end position="110"/>
    </location>
</feature>
<dbReference type="FunFam" id="3.30.300.10:FF:000004">
    <property type="entry name" value="S-adenosylmethionine synthase"/>
    <property type="match status" value="1"/>
</dbReference>
<feature type="domain" description="S-adenosylmethionine synthetase C-terminal" evidence="15">
    <location>
        <begin position="236"/>
        <end position="374"/>
    </location>
</feature>
<feature type="binding site" evidence="10">
    <location>
        <position position="269"/>
    </location>
    <ligand>
        <name>ATP</name>
        <dbReference type="ChEBI" id="CHEBI:30616"/>
        <note>ligand shared between two neighboring subunits</note>
    </ligand>
</feature>
<dbReference type="HAMAP" id="MF_00086">
    <property type="entry name" value="S_AdoMet_synth1"/>
    <property type="match status" value="1"/>
</dbReference>
<feature type="binding site" description="in other chain" evidence="10">
    <location>
        <begin position="167"/>
        <end position="169"/>
    </location>
    <ligand>
        <name>ATP</name>
        <dbReference type="ChEBI" id="CHEBI:30616"/>
        <note>ligand shared between two neighboring subunits</note>
    </ligand>
</feature>
<sequence length="388" mass="41922">MSREFLFTSESVSEGHPDKVADQVSDGILDAILAEDAHARVACETLVSTGLAVVSGEITTSAHVNYREVVQDVIRRIGYDDSSIGFDYKSCAILTAINRQSADIAQGVNEGEGLDRDQGAGDQGLMFGYACDETAALMPLPIHYAHRIMQRHSEVRKDGRLPWLRPDAKSQLTVKYVDGRPVAIDTVVVSTQHHPDVSHAQVSEAVIEEIIKPVLPSELLGDDVKYLINPTGRFVIGGPHGDAGLTGRKIIVDTYGGSAHHGGGAFSGKDPSKVDRSAAYAARWVAKNVVAAGLAARCEVQVAYAIGVARPVSLMVNTFGTAVIDEERIEELIRRHFDLRPKAIIQELDLLRPIFSKTAAHGHFGRDEPEFTWEATTKAAALRADAGL</sequence>
<dbReference type="InterPro" id="IPR022630">
    <property type="entry name" value="S-AdoMet_synt_C"/>
</dbReference>
<dbReference type="GO" id="GO:0004478">
    <property type="term" value="F:methionine adenosyltransferase activity"/>
    <property type="evidence" value="ECO:0007669"/>
    <property type="project" value="UniProtKB-UniRule"/>
</dbReference>
<keyword evidence="8 10" id="KW-0460">Magnesium</keyword>
<dbReference type="Proteomes" id="UP000242205">
    <property type="component" value="Chromosome"/>
</dbReference>
<dbReference type="SUPFAM" id="SSF55973">
    <property type="entry name" value="S-adenosylmethionine synthetase"/>
    <property type="match status" value="3"/>
</dbReference>
<evidence type="ECO:0000256" key="12">
    <source>
        <dbReference type="RuleBase" id="RU004462"/>
    </source>
</evidence>
<dbReference type="PROSITE" id="PS00377">
    <property type="entry name" value="ADOMET_SYNTHASE_2"/>
    <property type="match status" value="1"/>
</dbReference>
<keyword evidence="5 10" id="KW-0479">Metal-binding</keyword>
<evidence type="ECO:0000313" key="16">
    <source>
        <dbReference type="EMBL" id="AUN93871.1"/>
    </source>
</evidence>
<evidence type="ECO:0000256" key="11">
    <source>
        <dbReference type="RuleBase" id="RU000542"/>
    </source>
</evidence>
<feature type="domain" description="S-adenosylmethionine synthetase central" evidence="14">
    <location>
        <begin position="117"/>
        <end position="234"/>
    </location>
</feature>
<evidence type="ECO:0000256" key="4">
    <source>
        <dbReference type="ARBA" id="ARBA00022679"/>
    </source>
</evidence>
<feature type="binding site" evidence="10">
    <location>
        <position position="265"/>
    </location>
    <ligand>
        <name>ATP</name>
        <dbReference type="ChEBI" id="CHEBI:30616"/>
        <note>ligand shared between two neighboring subunits</note>
    </ligand>
</feature>
<feature type="binding site" description="in other chain" evidence="10">
    <location>
        <begin position="248"/>
        <end position="249"/>
    </location>
    <ligand>
        <name>ATP</name>
        <dbReference type="ChEBI" id="CHEBI:30616"/>
        <note>ligand shared between two neighboring subunits</note>
    </ligand>
</feature>
<dbReference type="GO" id="GO:0005524">
    <property type="term" value="F:ATP binding"/>
    <property type="evidence" value="ECO:0007669"/>
    <property type="project" value="UniProtKB-UniRule"/>
</dbReference>
<dbReference type="GO" id="GO:0006730">
    <property type="term" value="P:one-carbon metabolic process"/>
    <property type="evidence" value="ECO:0007669"/>
    <property type="project" value="UniProtKB-KW"/>
</dbReference>
<feature type="binding site" description="in other chain" evidence="10">
    <location>
        <begin position="233"/>
        <end position="234"/>
    </location>
    <ligand>
        <name>ATP</name>
        <dbReference type="ChEBI" id="CHEBI:30616"/>
        <note>ligand shared between two neighboring subunits</note>
    </ligand>
</feature>
<feature type="binding site" evidence="10">
    <location>
        <position position="242"/>
    </location>
    <ligand>
        <name>ATP</name>
        <dbReference type="ChEBI" id="CHEBI:30616"/>
        <note>ligand shared between two neighboring subunits</note>
    </ligand>
</feature>
<feature type="binding site" evidence="10">
    <location>
        <position position="18"/>
    </location>
    <ligand>
        <name>Mg(2+)</name>
        <dbReference type="ChEBI" id="CHEBI:18420"/>
    </ligand>
</feature>
<evidence type="ECO:0000256" key="2">
    <source>
        <dbReference type="ARBA" id="ARBA00009685"/>
    </source>
</evidence>
<keyword evidence="3 10" id="KW-0554">One-carbon metabolism</keyword>
<protein>
    <recommendedName>
        <fullName evidence="10">S-adenosylmethionine synthase</fullName>
        <shortName evidence="10">AdoMet synthase</shortName>
        <ecNumber evidence="10">2.5.1.6</ecNumber>
    </recommendedName>
    <alternativeName>
        <fullName evidence="10">MAT</fullName>
    </alternativeName>
    <alternativeName>
        <fullName evidence="10">Methionine adenosyltransferase</fullName>
    </alternativeName>
</protein>
<feature type="binding site" description="in other chain" evidence="10">
    <location>
        <position position="273"/>
    </location>
    <ligand>
        <name>L-methionine</name>
        <dbReference type="ChEBI" id="CHEBI:57844"/>
        <note>ligand shared between two neighboring subunits</note>
    </ligand>
</feature>
<comment type="similarity">
    <text evidence="2 10 12">Belongs to the AdoMet synthase family.</text>
</comment>
<organism evidence="16 17">
    <name type="scientific">Pseudazoarcus pumilus</name>
    <dbReference type="NCBI Taxonomy" id="2067960"/>
    <lineage>
        <taxon>Bacteria</taxon>
        <taxon>Pseudomonadati</taxon>
        <taxon>Pseudomonadota</taxon>
        <taxon>Betaproteobacteria</taxon>
        <taxon>Rhodocyclales</taxon>
        <taxon>Zoogloeaceae</taxon>
        <taxon>Pseudazoarcus</taxon>
    </lineage>
</organism>
<dbReference type="Gene3D" id="3.30.300.10">
    <property type="match status" value="3"/>
</dbReference>
<feature type="binding site" description="in other chain" evidence="10">
    <location>
        <position position="100"/>
    </location>
    <ligand>
        <name>L-methionine</name>
        <dbReference type="ChEBI" id="CHEBI:57844"/>
        <note>ligand shared between two neighboring subunits</note>
    </ligand>
</feature>
<keyword evidence="4 10" id="KW-0808">Transferase</keyword>
<dbReference type="EC" id="2.5.1.6" evidence="10"/>
<evidence type="ECO:0000259" key="14">
    <source>
        <dbReference type="Pfam" id="PF02772"/>
    </source>
</evidence>
<dbReference type="RefSeq" id="WP_102245945.1">
    <property type="nucleotide sequence ID" value="NZ_CP025682.1"/>
</dbReference>
<dbReference type="NCBIfam" id="TIGR01034">
    <property type="entry name" value="metK"/>
    <property type="match status" value="1"/>
</dbReference>
<reference evidence="16 17" key="1">
    <citation type="submission" date="2018-01" db="EMBL/GenBank/DDBJ databases">
        <authorList>
            <person name="Fu G.-Y."/>
        </authorList>
    </citation>
    <scope>NUCLEOTIDE SEQUENCE [LARGE SCALE GENOMIC DNA]</scope>
    <source>
        <strain evidence="16 17">SY39</strain>
    </source>
</reference>
<comment type="function">
    <text evidence="10">Catalyzes the formation of S-adenosylmethionine (AdoMet) from methionine and ATP. The overall synthetic reaction is composed of two sequential steps, AdoMet formation and the subsequent tripolyphosphate hydrolysis which occurs prior to release of AdoMet from the enzyme.</text>
</comment>
<dbReference type="PANTHER" id="PTHR11964">
    <property type="entry name" value="S-ADENOSYLMETHIONINE SYNTHETASE"/>
    <property type="match status" value="1"/>
</dbReference>
<dbReference type="OrthoDB" id="9801686at2"/>